<gene>
    <name evidence="2" type="ORF">HAX54_003198</name>
</gene>
<keyword evidence="3" id="KW-1185">Reference proteome</keyword>
<evidence type="ECO:0000313" key="2">
    <source>
        <dbReference type="EMBL" id="MCD7466462.1"/>
    </source>
</evidence>
<comment type="caution">
    <text evidence="2">The sequence shown here is derived from an EMBL/GenBank/DDBJ whole genome shotgun (WGS) entry which is preliminary data.</text>
</comment>
<protein>
    <submittedName>
        <fullName evidence="2">Uncharacterized protein</fullName>
    </submittedName>
</protein>
<feature type="compositionally biased region" description="Basic and acidic residues" evidence="1">
    <location>
        <begin position="76"/>
        <end position="89"/>
    </location>
</feature>
<dbReference type="EMBL" id="JACEIK010001146">
    <property type="protein sequence ID" value="MCD7466462.1"/>
    <property type="molecule type" value="Genomic_DNA"/>
</dbReference>
<name>A0ABS8T501_DATST</name>
<reference evidence="2 3" key="1">
    <citation type="journal article" date="2021" name="BMC Genomics">
        <title>Datura genome reveals duplications of psychoactive alkaloid biosynthetic genes and high mutation rate following tissue culture.</title>
        <authorList>
            <person name="Rajewski A."/>
            <person name="Carter-House D."/>
            <person name="Stajich J."/>
            <person name="Litt A."/>
        </authorList>
    </citation>
    <scope>NUCLEOTIDE SEQUENCE [LARGE SCALE GENOMIC DNA]</scope>
    <source>
        <strain evidence="2">AR-01</strain>
    </source>
</reference>
<organism evidence="2 3">
    <name type="scientific">Datura stramonium</name>
    <name type="common">Jimsonweed</name>
    <name type="synonym">Common thornapple</name>
    <dbReference type="NCBI Taxonomy" id="4076"/>
    <lineage>
        <taxon>Eukaryota</taxon>
        <taxon>Viridiplantae</taxon>
        <taxon>Streptophyta</taxon>
        <taxon>Embryophyta</taxon>
        <taxon>Tracheophyta</taxon>
        <taxon>Spermatophyta</taxon>
        <taxon>Magnoliopsida</taxon>
        <taxon>eudicotyledons</taxon>
        <taxon>Gunneridae</taxon>
        <taxon>Pentapetalae</taxon>
        <taxon>asterids</taxon>
        <taxon>lamiids</taxon>
        <taxon>Solanales</taxon>
        <taxon>Solanaceae</taxon>
        <taxon>Solanoideae</taxon>
        <taxon>Datureae</taxon>
        <taxon>Datura</taxon>
    </lineage>
</organism>
<accession>A0ABS8T501</accession>
<evidence type="ECO:0000313" key="3">
    <source>
        <dbReference type="Proteomes" id="UP000823775"/>
    </source>
</evidence>
<dbReference type="Proteomes" id="UP000823775">
    <property type="component" value="Unassembled WGS sequence"/>
</dbReference>
<evidence type="ECO:0000256" key="1">
    <source>
        <dbReference type="SAM" id="MobiDB-lite"/>
    </source>
</evidence>
<feature type="region of interest" description="Disordered" evidence="1">
    <location>
        <begin position="60"/>
        <end position="95"/>
    </location>
</feature>
<proteinExistence type="predicted"/>
<sequence>MKEKARDCTDRSVKIYPESRVCPSKIRSGRFLFVRKKREIVLRVCRERYRGVGSSFTAVKRRREESGTSSTVSSSRRSDEVMKGRENRGIRGGGLVERKMKRMRLGFGVDENIK</sequence>